<reference evidence="2" key="1">
    <citation type="journal article" date="2023" name="IMA Fungus">
        <title>Comparative genomic study of the Penicillium genus elucidates a diverse pangenome and 15 lateral gene transfer events.</title>
        <authorList>
            <person name="Petersen C."/>
            <person name="Sorensen T."/>
            <person name="Nielsen M.R."/>
            <person name="Sondergaard T.E."/>
            <person name="Sorensen J.L."/>
            <person name="Fitzpatrick D.A."/>
            <person name="Frisvad J.C."/>
            <person name="Nielsen K.L."/>
        </authorList>
    </citation>
    <scope>NUCLEOTIDE SEQUENCE</scope>
    <source>
        <strain evidence="2">IBT 17514</strain>
    </source>
</reference>
<dbReference type="Pfam" id="PF03525">
    <property type="entry name" value="Meiotic_rec114"/>
    <property type="match status" value="1"/>
</dbReference>
<reference evidence="2" key="2">
    <citation type="submission" date="2023-01" db="EMBL/GenBank/DDBJ databases">
        <authorList>
            <person name="Petersen C."/>
        </authorList>
    </citation>
    <scope>NUCLEOTIDE SEQUENCE</scope>
    <source>
        <strain evidence="2">IBT 17514</strain>
    </source>
</reference>
<name>A0AAD6MWA6_9EURO</name>
<gene>
    <name evidence="2" type="ORF">N7493_005136</name>
</gene>
<keyword evidence="3" id="KW-1185">Reference proteome</keyword>
<dbReference type="GO" id="GO:0007131">
    <property type="term" value="P:reciprocal meiotic recombination"/>
    <property type="evidence" value="ECO:0007669"/>
    <property type="project" value="InterPro"/>
</dbReference>
<feature type="region of interest" description="Disordered" evidence="1">
    <location>
        <begin position="239"/>
        <end position="306"/>
    </location>
</feature>
<accession>A0AAD6MWA6</accession>
<organism evidence="2 3">
    <name type="scientific">Penicillium malachiteum</name>
    <dbReference type="NCBI Taxonomy" id="1324776"/>
    <lineage>
        <taxon>Eukaryota</taxon>
        <taxon>Fungi</taxon>
        <taxon>Dikarya</taxon>
        <taxon>Ascomycota</taxon>
        <taxon>Pezizomycotina</taxon>
        <taxon>Eurotiomycetes</taxon>
        <taxon>Eurotiomycetidae</taxon>
        <taxon>Eurotiales</taxon>
        <taxon>Aspergillaceae</taxon>
        <taxon>Penicillium</taxon>
    </lineage>
</organism>
<dbReference type="AlphaFoldDB" id="A0AAD6MWA6"/>
<proteinExistence type="predicted"/>
<evidence type="ECO:0000313" key="3">
    <source>
        <dbReference type="Proteomes" id="UP001215712"/>
    </source>
</evidence>
<protein>
    <submittedName>
        <fullName evidence="2">Uncharacterized protein</fullName>
    </submittedName>
</protein>
<comment type="caution">
    <text evidence="2">The sequence shown here is derived from an EMBL/GenBank/DDBJ whole genome shotgun (WGS) entry which is preliminary data.</text>
</comment>
<evidence type="ECO:0000313" key="2">
    <source>
        <dbReference type="EMBL" id="KAJ5727316.1"/>
    </source>
</evidence>
<sequence length="470" mass="51235">MNQRTLTPNHPQITRLPLAKFSHTTTAIDHGGLLSWNHINSTGDLTCILELLPAAGATLPKLVIRIARNDGILEQLDLSHFSRMLAAQNQSGQSTVQTKSPFAVVVKSPCLAVKYPHSSTHIRRFQIKFSQGTDYFTALSLLSQAGCPFTEGSTAAQPPGRPPTASSWASFCIPGAASNAGSTTMTSDNETTVPFFPIPGYMPNGLTTPHPPSSSSSTMFNLITQNAQGQCLTVPINAQRPKEKIAKAPAKQKGSGKANPRPATAPAYHGQQLDEMLPPKRDLPFKSSQKKSQKEGSQASHLSQATPIEQIVDISRNFEIVQPVIQTEPVCPESQVPYSQVSDSQSQFLAPTQPCLDPFWPAPSSQRRDTQLGDCPILGPTEQQNFLSGVETIPCSQEFEEDVAATTDKGLKLAIPEDQLSAYLSAPTAERVAFLENWMCELIEDDKFMVLCQDVESTWRRFAFGMKEKD</sequence>
<dbReference type="InterPro" id="IPR004354">
    <property type="entry name" value="Meiotic_Rec114"/>
</dbReference>
<dbReference type="EMBL" id="JAQJAN010000006">
    <property type="protein sequence ID" value="KAJ5727316.1"/>
    <property type="molecule type" value="Genomic_DNA"/>
</dbReference>
<evidence type="ECO:0000256" key="1">
    <source>
        <dbReference type="SAM" id="MobiDB-lite"/>
    </source>
</evidence>
<dbReference type="Proteomes" id="UP001215712">
    <property type="component" value="Unassembled WGS sequence"/>
</dbReference>